<keyword evidence="2" id="KW-1185">Reference proteome</keyword>
<dbReference type="InterPro" id="IPR024409">
    <property type="entry name" value="DUF3833"/>
</dbReference>
<dbReference type="AlphaFoldDB" id="A0A0L1JSK1"/>
<proteinExistence type="predicted"/>
<dbReference type="RefSeq" id="WP_050529719.1">
    <property type="nucleotide sequence ID" value="NZ_AQQZ01000002.1"/>
</dbReference>
<protein>
    <recommendedName>
        <fullName evidence="3">DUF3833 domain-containing protein</fullName>
    </recommendedName>
</protein>
<comment type="caution">
    <text evidence="1">The sequence shown here is derived from an EMBL/GenBank/DDBJ whole genome shotgun (WGS) entry which is preliminary data.</text>
</comment>
<evidence type="ECO:0008006" key="3">
    <source>
        <dbReference type="Google" id="ProtNLM"/>
    </source>
</evidence>
<dbReference type="Pfam" id="PF12915">
    <property type="entry name" value="DUF3833"/>
    <property type="match status" value="1"/>
</dbReference>
<sequence>MEILLWLLIGAGVTLAAVWARARYLSFVAQTPDDYVQGGEPLDLRRHLNGPMICEGVIYGPTGRVASRFVADFQIDWIGNRGTMREAFTYDSGERQDRQWNLVLGNDGAVRATAEDVVGEAQGTQAGSAVLLRYKYKLPEKSGGHVLNTVDWMYLTPNGTIVNRSQFYKFGFKVAELVATMRPATETAQQEIAA</sequence>
<name>A0A0L1JSK1_9RHOB</name>
<evidence type="ECO:0000313" key="2">
    <source>
        <dbReference type="Proteomes" id="UP000036938"/>
    </source>
</evidence>
<gene>
    <name evidence="1" type="ORF">ATO11_04915</name>
</gene>
<dbReference type="Proteomes" id="UP000036938">
    <property type="component" value="Unassembled WGS sequence"/>
</dbReference>
<dbReference type="EMBL" id="AQQZ01000002">
    <property type="protein sequence ID" value="KNG94735.1"/>
    <property type="molecule type" value="Genomic_DNA"/>
</dbReference>
<reference evidence="1 2" key="1">
    <citation type="journal article" date="2015" name="Int. J. Syst. Evol. Microbiol.">
        <title>Aestuariivita atlantica sp. nov., isolated from deep sea sediment of the Atlantic Ocean.</title>
        <authorList>
            <person name="Li G."/>
            <person name="Lai Q."/>
            <person name="Du Y."/>
            <person name="Liu X."/>
            <person name="Sun F."/>
            <person name="Shao Z."/>
        </authorList>
    </citation>
    <scope>NUCLEOTIDE SEQUENCE [LARGE SCALE GENOMIC DNA]</scope>
    <source>
        <strain evidence="1 2">22II-S11-z3</strain>
    </source>
</reference>
<accession>A0A0L1JSK1</accession>
<evidence type="ECO:0000313" key="1">
    <source>
        <dbReference type="EMBL" id="KNG94735.1"/>
    </source>
</evidence>
<dbReference type="STRING" id="1317121.ATO11_04915"/>
<dbReference type="PATRIC" id="fig|1317121.7.peg.1358"/>
<organism evidence="1 2">
    <name type="scientific">Pseudaestuariivita atlantica</name>
    <dbReference type="NCBI Taxonomy" id="1317121"/>
    <lineage>
        <taxon>Bacteria</taxon>
        <taxon>Pseudomonadati</taxon>
        <taxon>Pseudomonadota</taxon>
        <taxon>Alphaproteobacteria</taxon>
        <taxon>Rhodobacterales</taxon>
        <taxon>Paracoccaceae</taxon>
        <taxon>Pseudaestuariivita</taxon>
    </lineage>
</organism>
<dbReference type="OrthoDB" id="5296954at2"/>